<evidence type="ECO:0000259" key="13">
    <source>
        <dbReference type="PROSITE" id="PS51767"/>
    </source>
</evidence>
<comment type="caution">
    <text evidence="14">The sequence shown here is derived from an EMBL/GenBank/DDBJ whole genome shotgun (WGS) entry which is preliminary data.</text>
</comment>
<evidence type="ECO:0000256" key="8">
    <source>
        <dbReference type="ARBA" id="ARBA00067536"/>
    </source>
</evidence>
<dbReference type="InterPro" id="IPR015424">
    <property type="entry name" value="PyrdxlP-dep_Trfase"/>
</dbReference>
<reference evidence="14" key="1">
    <citation type="submission" date="2020-03" db="EMBL/GenBank/DDBJ databases">
        <title>Draft Genome Sequence of Cylindrodendrum hubeiense.</title>
        <authorList>
            <person name="Buettner E."/>
            <person name="Kellner H."/>
        </authorList>
    </citation>
    <scope>NUCLEOTIDE SEQUENCE</scope>
    <source>
        <strain evidence="14">IHI 201604</strain>
    </source>
</reference>
<dbReference type="InterPro" id="IPR004839">
    <property type="entry name" value="Aminotransferase_I/II_large"/>
</dbReference>
<dbReference type="CDD" id="cd05474">
    <property type="entry name" value="SAP_like"/>
    <property type="match status" value="1"/>
</dbReference>
<evidence type="ECO:0000256" key="12">
    <source>
        <dbReference type="SAM" id="MobiDB-lite"/>
    </source>
</evidence>
<keyword evidence="6 11" id="KW-0378">Hydrolase</keyword>
<evidence type="ECO:0000256" key="2">
    <source>
        <dbReference type="ARBA" id="ARBA00007447"/>
    </source>
</evidence>
<sequence>MVQIKPFKVEQWMDRFETTPGVLNIAETCAASLSVDDLVHMCKDPAAPGPLNTSVKLTYGPILGSRVLRERVAVHCSLDQDQLSADNVIITQGAIGANFLALYTLLGPGDHVVCVYPTYQQLYEVPRSLGAEVSLWKLQAEDGFVPNVDALKSLIKENTKMIIINNPNNPTGAPIPTSTLQCIAQVAEANGIILFSDEVYRPLFHGGAAGQCEVPAPATTLGYDRTVVTGSMSKGFALAGIRVGWVATRDEAILSAMASARDYNTISVSQMDDQIASYALSPAVREPLVTRNMVLARTNARLLKRFVDDHDSVCSWVEPKAGTTAFIQFKTNGQPVNDVEFCMDLLEKTKVFFCPGSHCFGDDVDFAGYVRMGYVCETEVLEAGLKKLEGYVQRYLSASKKIGWMWSVVESSGSAAQTCCVGEVSAEASSAFVEADSNYWVETQERGAINVASALNARLAPGPVLAMTTQRNPSTSRGPRGLSATSSTQHSAPGVWALHRKDLRTYFGAMKAWLFSASLVSIWPVVAQAQVIQWDIQHRDVDNDLVRRSETLEEVIDNKRRKGGYFATVEIGSPAQNLTLLLDTGSSDIWVPYSNASICENGGCTLGTYDPDESSSFEDVGSNLFAISYVDESYAKGDYFEDDLDMGGATIKNLTMGLGLKTNIAFGLMGVGYAINEVSVDTADETYPNLPIAMYDSGYINTIAYSLWLNDLDANSGSILFGGIDTEKYTGKLTRLDVQPTKKVYTHFTVAMTSLIASSSSGTDTLSSDELPIDAVLDSGTTLSYIPEALASRVWDEVGAYYDANYGLAVLPCSYATHEGNFTFGFGGSDGAEIVVSMDELVVDLTNGNQPEFSSGTYKGELVCEFGIQNYTSTVYLLGNTFLRSAYVVYDLVNNEIGLAQTDFNATASNIVAFESKGATIPSSTAAPNQNQTTKGSSATSTDLSAADGFQAETDSDSAASSLTPCGSSLLVASITIAFMLVGGGAFSSNLV</sequence>
<feature type="domain" description="Peptidase A1" evidence="13">
    <location>
        <begin position="565"/>
        <end position="900"/>
    </location>
</feature>
<dbReference type="PANTHER" id="PTHR43510">
    <property type="entry name" value="AMINOTRANSFERASE FUNCTION, HYPOTHETICAL (EUROFUNG)"/>
    <property type="match status" value="1"/>
</dbReference>
<dbReference type="Pfam" id="PF00155">
    <property type="entry name" value="Aminotran_1_2"/>
    <property type="match status" value="1"/>
</dbReference>
<evidence type="ECO:0000256" key="1">
    <source>
        <dbReference type="ARBA" id="ARBA00007441"/>
    </source>
</evidence>
<organism evidence="14 15">
    <name type="scientific">Cylindrodendrum hubeiense</name>
    <dbReference type="NCBI Taxonomy" id="595255"/>
    <lineage>
        <taxon>Eukaryota</taxon>
        <taxon>Fungi</taxon>
        <taxon>Dikarya</taxon>
        <taxon>Ascomycota</taxon>
        <taxon>Pezizomycotina</taxon>
        <taxon>Sordariomycetes</taxon>
        <taxon>Hypocreomycetidae</taxon>
        <taxon>Hypocreales</taxon>
        <taxon>Nectriaceae</taxon>
        <taxon>Cylindrodendrum</taxon>
    </lineage>
</organism>
<evidence type="ECO:0000313" key="15">
    <source>
        <dbReference type="Proteomes" id="UP000722485"/>
    </source>
</evidence>
<feature type="compositionally biased region" description="Polar residues" evidence="12">
    <location>
        <begin position="923"/>
        <end position="936"/>
    </location>
</feature>
<feature type="region of interest" description="Disordered" evidence="12">
    <location>
        <begin position="923"/>
        <end position="942"/>
    </location>
</feature>
<comment type="similarity">
    <text evidence="2 11">Belongs to the peptidase A1 family.</text>
</comment>
<dbReference type="Gene3D" id="3.90.1150.10">
    <property type="entry name" value="Aspartate Aminotransferase, domain 1"/>
    <property type="match status" value="1"/>
</dbReference>
<name>A0A9P5LHN3_9HYPO</name>
<evidence type="ECO:0000256" key="3">
    <source>
        <dbReference type="ARBA" id="ARBA00022670"/>
    </source>
</evidence>
<dbReference type="Gene3D" id="3.40.640.10">
    <property type="entry name" value="Type I PLP-dependent aspartate aminotransferase-like (Major domain)"/>
    <property type="match status" value="1"/>
</dbReference>
<keyword evidence="7" id="KW-0663">Pyridoxal phosphate</keyword>
<dbReference type="GO" id="GO:0030170">
    <property type="term" value="F:pyridoxal phosphate binding"/>
    <property type="evidence" value="ECO:0007669"/>
    <property type="project" value="InterPro"/>
</dbReference>
<accession>A0A9P5LHN3</accession>
<dbReference type="PROSITE" id="PS00141">
    <property type="entry name" value="ASP_PROTEASE"/>
    <property type="match status" value="2"/>
</dbReference>
<dbReference type="GO" id="GO:0006508">
    <property type="term" value="P:proteolysis"/>
    <property type="evidence" value="ECO:0007669"/>
    <property type="project" value="UniProtKB-KW"/>
</dbReference>
<dbReference type="InterPro" id="IPR033121">
    <property type="entry name" value="PEPTIDASE_A1"/>
</dbReference>
<dbReference type="PROSITE" id="PS00105">
    <property type="entry name" value="AA_TRANSFER_CLASS_1"/>
    <property type="match status" value="1"/>
</dbReference>
<dbReference type="InterPro" id="IPR004838">
    <property type="entry name" value="NHTrfase_class1_PyrdxlP-BS"/>
</dbReference>
<dbReference type="InterPro" id="IPR001461">
    <property type="entry name" value="Aspartic_peptidase_A1"/>
</dbReference>
<dbReference type="GO" id="GO:0004190">
    <property type="term" value="F:aspartic-type endopeptidase activity"/>
    <property type="evidence" value="ECO:0007669"/>
    <property type="project" value="UniProtKB-KW"/>
</dbReference>
<dbReference type="InterPro" id="IPR015421">
    <property type="entry name" value="PyrdxlP-dep_Trfase_major"/>
</dbReference>
<evidence type="ECO:0000256" key="7">
    <source>
        <dbReference type="ARBA" id="ARBA00022898"/>
    </source>
</evidence>
<dbReference type="InterPro" id="IPR021109">
    <property type="entry name" value="Peptidase_aspartic_dom_sf"/>
</dbReference>
<dbReference type="PROSITE" id="PS51767">
    <property type="entry name" value="PEPTIDASE_A1"/>
    <property type="match status" value="1"/>
</dbReference>
<dbReference type="InterPro" id="IPR001969">
    <property type="entry name" value="Aspartic_peptidase_AS"/>
</dbReference>
<evidence type="ECO:0000256" key="5">
    <source>
        <dbReference type="ARBA" id="ARBA00022750"/>
    </source>
</evidence>
<comment type="similarity">
    <text evidence="1">Belongs to the class-I pyridoxal-phosphate-dependent aminotransferase family.</text>
</comment>
<dbReference type="SUPFAM" id="SSF53383">
    <property type="entry name" value="PLP-dependent transferases"/>
    <property type="match status" value="1"/>
</dbReference>
<dbReference type="PANTHER" id="PTHR43510:SF1">
    <property type="entry name" value="AMINOTRANSFERASE FUNCTION, HYPOTHETICAL (EUROFUNG)"/>
    <property type="match status" value="1"/>
</dbReference>
<keyword evidence="15" id="KW-1185">Reference proteome</keyword>
<keyword evidence="3 11" id="KW-0645">Protease</keyword>
<dbReference type="EMBL" id="JAANBB010000080">
    <property type="protein sequence ID" value="KAF7551328.1"/>
    <property type="molecule type" value="Genomic_DNA"/>
</dbReference>
<protein>
    <recommendedName>
        <fullName evidence="9">Probable aspartic-type endopeptidase OPSB</fullName>
    </recommendedName>
    <alternativeName>
        <fullName evidence="8">Probable aspartic-type endopeptidase opsB</fullName>
    </alternativeName>
</protein>
<dbReference type="AlphaFoldDB" id="A0A9P5LHN3"/>
<dbReference type="CDD" id="cd00609">
    <property type="entry name" value="AAT_like"/>
    <property type="match status" value="1"/>
</dbReference>
<evidence type="ECO:0000313" key="14">
    <source>
        <dbReference type="EMBL" id="KAF7551328.1"/>
    </source>
</evidence>
<evidence type="ECO:0000256" key="10">
    <source>
        <dbReference type="PIRSR" id="PIRSR601461-1"/>
    </source>
</evidence>
<evidence type="ECO:0000256" key="4">
    <source>
        <dbReference type="ARBA" id="ARBA00022729"/>
    </source>
</evidence>
<gene>
    <name evidence="14" type="ORF">G7Z17_g5086</name>
</gene>
<keyword evidence="5 11" id="KW-0064">Aspartyl protease</keyword>
<dbReference type="Pfam" id="PF00026">
    <property type="entry name" value="Asp"/>
    <property type="match status" value="1"/>
</dbReference>
<feature type="active site" evidence="10">
    <location>
        <position position="583"/>
    </location>
</feature>
<evidence type="ECO:0000256" key="11">
    <source>
        <dbReference type="RuleBase" id="RU000454"/>
    </source>
</evidence>
<keyword evidence="4" id="KW-0732">Signal</keyword>
<feature type="active site" evidence="10">
    <location>
        <position position="778"/>
    </location>
</feature>
<proteinExistence type="inferred from homology"/>
<dbReference type="InterPro" id="IPR015422">
    <property type="entry name" value="PyrdxlP-dep_Trfase_small"/>
</dbReference>
<evidence type="ECO:0000256" key="9">
    <source>
        <dbReference type="ARBA" id="ARBA00068059"/>
    </source>
</evidence>
<dbReference type="FunFam" id="2.40.70.10:FF:000011">
    <property type="entry name" value="Aspartic protease"/>
    <property type="match status" value="1"/>
</dbReference>
<dbReference type="Proteomes" id="UP000722485">
    <property type="component" value="Unassembled WGS sequence"/>
</dbReference>
<dbReference type="Gene3D" id="2.40.70.10">
    <property type="entry name" value="Acid Proteases"/>
    <property type="match status" value="2"/>
</dbReference>
<dbReference type="OrthoDB" id="771136at2759"/>
<dbReference type="SUPFAM" id="SSF50630">
    <property type="entry name" value="Acid proteases"/>
    <property type="match status" value="1"/>
</dbReference>
<evidence type="ECO:0000256" key="6">
    <source>
        <dbReference type="ARBA" id="ARBA00022801"/>
    </source>
</evidence>
<feature type="region of interest" description="Disordered" evidence="12">
    <location>
        <begin position="469"/>
        <end position="489"/>
    </location>
</feature>
<dbReference type="PRINTS" id="PR00792">
    <property type="entry name" value="PEPSIN"/>
</dbReference>
<dbReference type="InterPro" id="IPR033876">
    <property type="entry name" value="SAP-like"/>
</dbReference>